<keyword evidence="7" id="KW-1185">Reference proteome</keyword>
<evidence type="ECO:0000256" key="1">
    <source>
        <dbReference type="ARBA" id="ARBA00022490"/>
    </source>
</evidence>
<keyword evidence="2" id="KW-0206">Cytoskeleton</keyword>
<dbReference type="AlphaFoldDB" id="A0A078B2C8"/>
<evidence type="ECO:0000313" key="6">
    <source>
        <dbReference type="EMBL" id="CDW88386.1"/>
    </source>
</evidence>
<feature type="coiled-coil region" evidence="3">
    <location>
        <begin position="46"/>
        <end position="77"/>
    </location>
</feature>
<dbReference type="InParanoid" id="A0A078B2C8"/>
<dbReference type="Pfam" id="PF09398">
    <property type="entry name" value="FOP_dimer"/>
    <property type="match status" value="1"/>
</dbReference>
<feature type="domain" description="FGFR1 oncogene partner (FOP) N-terminal dimerisation" evidence="5">
    <location>
        <begin position="446"/>
        <end position="518"/>
    </location>
</feature>
<dbReference type="PANTHER" id="PTHR15431:SF4">
    <property type="entry name" value="PROTEIN TONNEAU 1B"/>
    <property type="match status" value="1"/>
</dbReference>
<feature type="coiled-coil region" evidence="3">
    <location>
        <begin position="103"/>
        <end position="310"/>
    </location>
</feature>
<reference evidence="6 7" key="1">
    <citation type="submission" date="2014-06" db="EMBL/GenBank/DDBJ databases">
        <authorList>
            <person name="Swart Estienne"/>
        </authorList>
    </citation>
    <scope>NUCLEOTIDE SEQUENCE [LARGE SCALE GENOMIC DNA]</scope>
    <source>
        <strain evidence="6 7">130c</strain>
    </source>
</reference>
<proteinExistence type="predicted"/>
<dbReference type="OrthoDB" id="2160638at2759"/>
<dbReference type="Gene3D" id="1.20.960.40">
    <property type="match status" value="1"/>
</dbReference>
<protein>
    <recommendedName>
        <fullName evidence="5">FGFR1 oncogene partner (FOP) N-terminal dimerisation domain-containing protein</fullName>
    </recommendedName>
</protein>
<organism evidence="6 7">
    <name type="scientific">Stylonychia lemnae</name>
    <name type="common">Ciliate</name>
    <dbReference type="NCBI Taxonomy" id="5949"/>
    <lineage>
        <taxon>Eukaryota</taxon>
        <taxon>Sar</taxon>
        <taxon>Alveolata</taxon>
        <taxon>Ciliophora</taxon>
        <taxon>Intramacronucleata</taxon>
        <taxon>Spirotrichea</taxon>
        <taxon>Stichotrichia</taxon>
        <taxon>Sporadotrichida</taxon>
        <taxon>Oxytrichidae</taxon>
        <taxon>Stylonychinae</taxon>
        <taxon>Stylonychia</taxon>
    </lineage>
</organism>
<feature type="compositionally biased region" description="Polar residues" evidence="4">
    <location>
        <begin position="333"/>
        <end position="342"/>
    </location>
</feature>
<dbReference type="GO" id="GO:0034453">
    <property type="term" value="P:microtubule anchoring"/>
    <property type="evidence" value="ECO:0007669"/>
    <property type="project" value="InterPro"/>
</dbReference>
<keyword evidence="3" id="KW-0175">Coiled coil</keyword>
<dbReference type="GO" id="GO:0005815">
    <property type="term" value="C:microtubule organizing center"/>
    <property type="evidence" value="ECO:0007669"/>
    <property type="project" value="InterPro"/>
</dbReference>
<feature type="compositionally biased region" description="Acidic residues" evidence="4">
    <location>
        <begin position="636"/>
        <end position="646"/>
    </location>
</feature>
<evidence type="ECO:0000256" key="4">
    <source>
        <dbReference type="SAM" id="MobiDB-lite"/>
    </source>
</evidence>
<evidence type="ECO:0000256" key="3">
    <source>
        <dbReference type="SAM" id="Coils"/>
    </source>
</evidence>
<evidence type="ECO:0000313" key="7">
    <source>
        <dbReference type="Proteomes" id="UP000039865"/>
    </source>
</evidence>
<gene>
    <name evidence="6" type="primary">Contig17631.g18754</name>
    <name evidence="6" type="ORF">STYLEM_17507</name>
</gene>
<accession>A0A078B2C8</accession>
<feature type="compositionally biased region" description="Basic residues" evidence="4">
    <location>
        <begin position="573"/>
        <end position="586"/>
    </location>
</feature>
<feature type="region of interest" description="Disordered" evidence="4">
    <location>
        <begin position="319"/>
        <end position="342"/>
    </location>
</feature>
<feature type="compositionally biased region" description="Basic and acidic residues" evidence="4">
    <location>
        <begin position="587"/>
        <end position="603"/>
    </location>
</feature>
<evidence type="ECO:0000259" key="5">
    <source>
        <dbReference type="Pfam" id="PF09398"/>
    </source>
</evidence>
<dbReference type="PANTHER" id="PTHR15431">
    <property type="entry name" value="FGFR1 ONCOGENE PARTNER/LISH DOMAIN-CONTAINING PROTEIN"/>
    <property type="match status" value="1"/>
</dbReference>
<feature type="compositionally biased region" description="Basic and acidic residues" evidence="4">
    <location>
        <begin position="647"/>
        <end position="659"/>
    </location>
</feature>
<name>A0A078B2C8_STYLE</name>
<evidence type="ECO:0000256" key="2">
    <source>
        <dbReference type="ARBA" id="ARBA00023212"/>
    </source>
</evidence>
<keyword evidence="1" id="KW-0963">Cytoplasm</keyword>
<dbReference type="InterPro" id="IPR018993">
    <property type="entry name" value="FOP_dimerisation-dom_N"/>
</dbReference>
<feature type="region of interest" description="Disordered" evidence="4">
    <location>
        <begin position="557"/>
        <end position="662"/>
    </location>
</feature>
<sequence>MLDLNNGGSHIDKNSVTEINLNNFSLQIISLSKNKKKEKDEKDIQIDKLKAVNIKLRNKIKELNQIVEKAIEKANTKRIITNKHKNETQQDVGHLIMIRDQEIQNATKQIQTNDYEIKKLQERLDALSGADKIIMLEQRMKDAQNQKLELEKAIKQLEKQNQDQGKALDKLTNDVENHNKIRNMVEELRVWKEKVKKLEKACKKDKETRKEQIERIKKTEDENKKYQEELETLIQRKKSKMGDDEQQPVDVDQLMYEKDQMKMEFVEEEKKQKQDLKLLEKRLTELSQKADKLRKELKEKEQEQRISQYKLNELRRSVKHNQLKPLKKGTASEGENNSDINQQTTLNKQALKKHNNMLKGNNNGLNYNTDNSPVRQKHFDKFEEEDGIEDDVERQIDAKLQKEGFIDQMRAQLRAQVINAMEKEKKSQYGSASKYLQKSEISNPITKKVVDHEDGLMCAEIIREFMKFYKMSLSLQVFEPEMSISQNYPKTRQEMEREIGVADRNDNSKPLLLKLIEQVKYGSVGAPSSDYNAPSFQQKATASQSLEFQDPFKKQVAQPFMDDPLEIEEKKETKKKKNSNKKKDGKGKKDTKSNQKEDKKTKENNNTAANQSLTKLDDLPSLGGGKKAVTKKDPLDFDFDDLEDDDNDHKNNKQLDSKYSKAQKQLMDYEEEENKGFKLKVNAPINQSKNQKKIVDDFIDEDIEEEIQSERNDYQAESSGKGFAITVSQSLGIDRSVDSLELDEYDHIEYVDL</sequence>
<dbReference type="Proteomes" id="UP000039865">
    <property type="component" value="Unassembled WGS sequence"/>
</dbReference>
<dbReference type="EMBL" id="CCKQ01016508">
    <property type="protein sequence ID" value="CDW88386.1"/>
    <property type="molecule type" value="Genomic_DNA"/>
</dbReference>